<evidence type="ECO:0000256" key="7">
    <source>
        <dbReference type="ARBA" id="ARBA00023065"/>
    </source>
</evidence>
<comment type="caution">
    <text evidence="16">The sequence shown here is derived from an EMBL/GenBank/DDBJ whole genome shotgun (WGS) entry which is preliminary data.</text>
</comment>
<dbReference type="InterPro" id="IPR012910">
    <property type="entry name" value="Plug_dom"/>
</dbReference>
<feature type="domain" description="TonB-dependent receptor-like beta-barrel" evidence="13">
    <location>
        <begin position="284"/>
        <end position="737"/>
    </location>
</feature>
<evidence type="ECO:0000313" key="15">
    <source>
        <dbReference type="EMBL" id="MBB4610026.1"/>
    </source>
</evidence>
<keyword evidence="4" id="KW-0410">Iron transport</keyword>
<dbReference type="Pfam" id="PF00593">
    <property type="entry name" value="TonB_dep_Rec_b-barrel"/>
    <property type="match status" value="1"/>
</dbReference>
<feature type="region of interest" description="Disordered" evidence="12">
    <location>
        <begin position="98"/>
        <end position="117"/>
    </location>
</feature>
<evidence type="ECO:0000256" key="5">
    <source>
        <dbReference type="ARBA" id="ARBA00022692"/>
    </source>
</evidence>
<dbReference type="PANTHER" id="PTHR32552">
    <property type="entry name" value="FERRICHROME IRON RECEPTOR-RELATED"/>
    <property type="match status" value="1"/>
</dbReference>
<name>A0AA40ZXS9_9SPHN</name>
<organism evidence="16 18">
    <name type="scientific">Sphingomonas yabuuchiae</name>
    <dbReference type="NCBI Taxonomy" id="172044"/>
    <lineage>
        <taxon>Bacteria</taxon>
        <taxon>Pseudomonadati</taxon>
        <taxon>Pseudomonadota</taxon>
        <taxon>Alphaproteobacteria</taxon>
        <taxon>Sphingomonadales</taxon>
        <taxon>Sphingomonadaceae</taxon>
        <taxon>Sphingomonas</taxon>
    </lineage>
</organism>
<comment type="subcellular location">
    <subcellularLocation>
        <location evidence="1">Cell outer membrane</location>
        <topology evidence="1">Multi-pass membrane protein</topology>
    </subcellularLocation>
</comment>
<sequence length="775" mass="81635">MLVAIALALPVAGRAQTTHVAASRRIVLAPARLDFALRELARQGGITVVATDPRLRDVRTRALTTGAPPARALAHLLRGTGYRAIAIDSVSFRIVGSPRRPSISRPPPAIPPPAGRTGDIIVTASKQGTELARYPGSVSVIGRGVALPNGSIDLSSVAGQTPILQTTALGPGRNKLFIRGIADSSFNGATESTASLYLDEVQIAFAGPDPGLKLYDIGEVEIAEGPQGALHGSGAIGGIIRLTSNPVSLTRDGGRIEWGGALTGGGAPSNDMAAVANKVLLPDTLGIRLVGYHAVDGGYIDNLRTKARNINRVVTSGLRGTLTWKVGDGWRAELGGGTQSIVSRDAQYVLSEDVLASRSAIAQPSWSDMRFGRLLLSKSWASGLQFVSATGIVGGSSFERFDASPVVPHETYQLNGDKTLFSHESRVSRRLAGGGSWVVGVNLVSDQSVMGRSLTIRQGVRPVIGVTNVTRSGAVFGEATHPVTGRLSLTLGGRVTAARVDGEPSITPRSKNFVRGRSTTRVDPTFGFAWALGGDWTAFGRYQSGFRTGGLAVAAGVGRVANFESDSIQMVEAGLRHVRRGATGLSASVSLSHARWKAIQADLLNRAGQPVTSNIGDARVDALEGWVEWVPQRDWHLTGAVFVTDNEATGSTALLSRANNRRLPETPSVSARLGLVRDLALGRDTILSTRGEVAFVGPSVLGVGDMFDVRQGGYGVANLGLTARRGGYALALTFDNLLDERGNRFAYGNPFLLGRRNVSTPLRPRTVGVRLSADF</sequence>
<evidence type="ECO:0000313" key="17">
    <source>
        <dbReference type="Proteomes" id="UP000584663"/>
    </source>
</evidence>
<dbReference type="Proteomes" id="UP000584663">
    <property type="component" value="Unassembled WGS sequence"/>
</dbReference>
<keyword evidence="5" id="KW-0812">Transmembrane</keyword>
<dbReference type="GO" id="GO:0009279">
    <property type="term" value="C:cell outer membrane"/>
    <property type="evidence" value="ECO:0007669"/>
    <property type="project" value="UniProtKB-SubCell"/>
</dbReference>
<reference evidence="16" key="2">
    <citation type="submission" date="2021-01" db="EMBL/GenBank/DDBJ databases">
        <title>Genome Sequencing of Type Strains.</title>
        <authorList>
            <person name="Lemaire J.F."/>
            <person name="Inderbitzin P."/>
            <person name="Collins S.B."/>
            <person name="Wespe N."/>
            <person name="Knight-Connoni V."/>
        </authorList>
    </citation>
    <scope>NUCLEOTIDE SEQUENCE</scope>
    <source>
        <strain evidence="16">DSM 14562</strain>
    </source>
</reference>
<evidence type="ECO:0000259" key="13">
    <source>
        <dbReference type="Pfam" id="PF00593"/>
    </source>
</evidence>
<dbReference type="RefSeq" id="WP_184105842.1">
    <property type="nucleotide sequence ID" value="NZ_JACHNX010000008.1"/>
</dbReference>
<keyword evidence="10" id="KW-0998">Cell outer membrane</keyword>
<dbReference type="EMBL" id="JAFHKU010000122">
    <property type="protein sequence ID" value="MBN3557897.1"/>
    <property type="molecule type" value="Genomic_DNA"/>
</dbReference>
<evidence type="ECO:0000259" key="14">
    <source>
        <dbReference type="Pfam" id="PF07715"/>
    </source>
</evidence>
<reference evidence="15 17" key="1">
    <citation type="submission" date="2020-08" db="EMBL/GenBank/DDBJ databases">
        <title>Genomic Encyclopedia of Type Strains, Phase IV (KMG-IV): sequencing the most valuable type-strain genomes for metagenomic binning, comparative biology and taxonomic classification.</title>
        <authorList>
            <person name="Goeker M."/>
        </authorList>
    </citation>
    <scope>NUCLEOTIDE SEQUENCE [LARGE SCALE GENOMIC DNA]</scope>
    <source>
        <strain evidence="15 17">DSM 14562</strain>
    </source>
</reference>
<evidence type="ECO:0000256" key="8">
    <source>
        <dbReference type="ARBA" id="ARBA00023077"/>
    </source>
</evidence>
<evidence type="ECO:0000256" key="3">
    <source>
        <dbReference type="ARBA" id="ARBA00022452"/>
    </source>
</evidence>
<evidence type="ECO:0000313" key="16">
    <source>
        <dbReference type="EMBL" id="MBN3557897.1"/>
    </source>
</evidence>
<keyword evidence="9 11" id="KW-0472">Membrane</keyword>
<keyword evidence="6" id="KW-0408">Iron</keyword>
<keyword evidence="8 11" id="KW-0798">TonB box</keyword>
<evidence type="ECO:0000256" key="11">
    <source>
        <dbReference type="RuleBase" id="RU003357"/>
    </source>
</evidence>
<dbReference type="Pfam" id="PF07715">
    <property type="entry name" value="Plug"/>
    <property type="match status" value="1"/>
</dbReference>
<proteinExistence type="inferred from homology"/>
<feature type="compositionally biased region" description="Pro residues" evidence="12">
    <location>
        <begin position="104"/>
        <end position="114"/>
    </location>
</feature>
<dbReference type="PANTHER" id="PTHR32552:SF81">
    <property type="entry name" value="TONB-DEPENDENT OUTER MEMBRANE RECEPTOR"/>
    <property type="match status" value="1"/>
</dbReference>
<evidence type="ECO:0000256" key="4">
    <source>
        <dbReference type="ARBA" id="ARBA00022496"/>
    </source>
</evidence>
<comment type="similarity">
    <text evidence="11">Belongs to the TonB-dependent receptor family.</text>
</comment>
<dbReference type="InterPro" id="IPR039426">
    <property type="entry name" value="TonB-dep_rcpt-like"/>
</dbReference>
<evidence type="ECO:0000256" key="10">
    <source>
        <dbReference type="ARBA" id="ARBA00023237"/>
    </source>
</evidence>
<evidence type="ECO:0000256" key="9">
    <source>
        <dbReference type="ARBA" id="ARBA00023136"/>
    </source>
</evidence>
<keyword evidence="7" id="KW-0406">Ion transport</keyword>
<evidence type="ECO:0000256" key="1">
    <source>
        <dbReference type="ARBA" id="ARBA00004571"/>
    </source>
</evidence>
<evidence type="ECO:0000256" key="6">
    <source>
        <dbReference type="ARBA" id="ARBA00023004"/>
    </source>
</evidence>
<keyword evidence="16" id="KW-0675">Receptor</keyword>
<dbReference type="Gene3D" id="2.40.170.20">
    <property type="entry name" value="TonB-dependent receptor, beta-barrel domain"/>
    <property type="match status" value="1"/>
</dbReference>
<dbReference type="Proteomes" id="UP000704529">
    <property type="component" value="Unassembled WGS sequence"/>
</dbReference>
<keyword evidence="3" id="KW-1134">Transmembrane beta strand</keyword>
<dbReference type="GO" id="GO:0006826">
    <property type="term" value="P:iron ion transport"/>
    <property type="evidence" value="ECO:0007669"/>
    <property type="project" value="UniProtKB-KW"/>
</dbReference>
<evidence type="ECO:0000256" key="12">
    <source>
        <dbReference type="SAM" id="MobiDB-lite"/>
    </source>
</evidence>
<dbReference type="EMBL" id="JACHNX010000008">
    <property type="protein sequence ID" value="MBB4610026.1"/>
    <property type="molecule type" value="Genomic_DNA"/>
</dbReference>
<accession>A0AA40ZXS9</accession>
<dbReference type="AlphaFoldDB" id="A0AA40ZXS9"/>
<keyword evidence="2" id="KW-0813">Transport</keyword>
<protein>
    <submittedName>
        <fullName evidence="15">Outer membrane receptor protein involved in Fe transport</fullName>
    </submittedName>
    <submittedName>
        <fullName evidence="16">TonB-dependent receptor</fullName>
    </submittedName>
</protein>
<feature type="domain" description="TonB-dependent receptor plug" evidence="14">
    <location>
        <begin position="133"/>
        <end position="239"/>
    </location>
</feature>
<evidence type="ECO:0000313" key="18">
    <source>
        <dbReference type="Proteomes" id="UP000704529"/>
    </source>
</evidence>
<keyword evidence="17" id="KW-1185">Reference proteome</keyword>
<dbReference type="InterPro" id="IPR036942">
    <property type="entry name" value="Beta-barrel_TonB_sf"/>
</dbReference>
<evidence type="ECO:0000256" key="2">
    <source>
        <dbReference type="ARBA" id="ARBA00022448"/>
    </source>
</evidence>
<dbReference type="Gene3D" id="3.55.50.30">
    <property type="match status" value="1"/>
</dbReference>
<dbReference type="SUPFAM" id="SSF56935">
    <property type="entry name" value="Porins"/>
    <property type="match status" value="1"/>
</dbReference>
<dbReference type="InterPro" id="IPR000531">
    <property type="entry name" value="Beta-barrel_TonB"/>
</dbReference>
<gene>
    <name evidence="15" type="ORF">GGQ89_002253</name>
    <name evidence="16" type="ORF">JYA60_06620</name>
</gene>